<dbReference type="AlphaFoldDB" id="A0A8D8QS91"/>
<keyword evidence="1" id="KW-0433">Leucine-rich repeat</keyword>
<dbReference type="EMBL" id="HBUF01098044">
    <property type="protein sequence ID" value="CAG6637359.1"/>
    <property type="molecule type" value="Transcribed_RNA"/>
</dbReference>
<evidence type="ECO:0000313" key="7">
    <source>
        <dbReference type="EMBL" id="CAG6637359.1"/>
    </source>
</evidence>
<keyword evidence="3" id="KW-0677">Repeat</keyword>
<dbReference type="PANTHER" id="PTHR24366">
    <property type="entry name" value="IG(IMMUNOGLOBULIN) AND LRR(LEUCINE RICH REPEAT) DOMAINS"/>
    <property type="match status" value="1"/>
</dbReference>
<dbReference type="SMART" id="SM00365">
    <property type="entry name" value="LRR_SD22"/>
    <property type="match status" value="7"/>
</dbReference>
<keyword evidence="4" id="KW-1133">Transmembrane helix</keyword>
<keyword evidence="4" id="KW-0812">Transmembrane</keyword>
<feature type="chain" id="PRO_5033955285" evidence="5">
    <location>
        <begin position="21"/>
        <end position="740"/>
    </location>
</feature>
<feature type="transmembrane region" description="Helical" evidence="4">
    <location>
        <begin position="677"/>
        <end position="697"/>
    </location>
</feature>
<dbReference type="InterPro" id="IPR032675">
    <property type="entry name" value="LRR_dom_sf"/>
</dbReference>
<dbReference type="Gene3D" id="3.80.10.10">
    <property type="entry name" value="Ribonuclease Inhibitor"/>
    <property type="match status" value="2"/>
</dbReference>
<evidence type="ECO:0000256" key="2">
    <source>
        <dbReference type="ARBA" id="ARBA00022729"/>
    </source>
</evidence>
<reference evidence="7" key="1">
    <citation type="submission" date="2021-05" db="EMBL/GenBank/DDBJ databases">
        <authorList>
            <person name="Alioto T."/>
            <person name="Alioto T."/>
            <person name="Gomez Garrido J."/>
        </authorList>
    </citation>
    <scope>NUCLEOTIDE SEQUENCE</scope>
</reference>
<dbReference type="EMBL" id="HBUF01098047">
    <property type="protein sequence ID" value="CAG6637362.1"/>
    <property type="molecule type" value="Transcribed_RNA"/>
</dbReference>
<dbReference type="PANTHER" id="PTHR24366:SF96">
    <property type="entry name" value="LEUCINE RICH REPEAT CONTAINING 53"/>
    <property type="match status" value="1"/>
</dbReference>
<evidence type="ECO:0000256" key="4">
    <source>
        <dbReference type="SAM" id="Phobius"/>
    </source>
</evidence>
<dbReference type="EMBL" id="HBUF01098048">
    <property type="protein sequence ID" value="CAG6637363.1"/>
    <property type="molecule type" value="Transcribed_RNA"/>
</dbReference>
<dbReference type="PRINTS" id="PR00019">
    <property type="entry name" value="LEURICHRPT"/>
</dbReference>
<proteinExistence type="predicted"/>
<dbReference type="SUPFAM" id="SSF52058">
    <property type="entry name" value="L domain-like"/>
    <property type="match status" value="1"/>
</dbReference>
<dbReference type="SMART" id="SM00082">
    <property type="entry name" value="LRRCT"/>
    <property type="match status" value="1"/>
</dbReference>
<dbReference type="Pfam" id="PF13855">
    <property type="entry name" value="LRR_8"/>
    <property type="match status" value="2"/>
</dbReference>
<keyword evidence="4" id="KW-0472">Membrane</keyword>
<sequence>MIRMTRWFPVLLLVIHFVTSSSVWNCPTFKNDLCACDYPHTLRCTANKSDLYLISSALKLLNLDEMVSLLDYTLSNVTILPGKFLEGVTLHGLVISSGELRNISDAAFIGLGSPLQALGLPNNLLATVPTSALAPLAAQLDRLDLSHNQLQKLDNTSFKGLSSLNFLDLSFNKLMSLSADSLSSLVTLRVLRLQGNRLTVSVVSSLQGLRTLTDMDLSHNLLAGPLGPSTVPRLSSLKVLSLAHNQFSNVTKGALAGLDKLSSLSCHHNQIDVLEDHSFRALGTLSHLDLAHNRIVAVSGASLAHLSNLTTLDMSHNFLRALTQDLVTPLRSLRELRLDDNDISMITQDIIGDNVTITTLTLSDNPLNCDCSLRQFSSWLVNTTRLSHEDKATAQCATPPSLENGLLIEIPLEQMLCGGGDDHDVIPPEGTVATPLPVSGTKVYLRGFQYDGSRVHLQWSVEAQHIAYSCDALFVYEELGMHEVLLESNPLRCNSSQFDDPSLLSLSLSANDLQSGHKYRYCVVLIEGTSILDQSALVLGCSEILALVPTMSSQPLSYVTSLRANVTSLGTVQVYVQLWTNYDPHCLLTITLYVEGDVMAQRNTNCSKPWVSLKQLPWSEKYQVCATLGEFPSDKPLLHCITISNPYPHPPAPPGNTAPALGTPSSSHYSLINLSNVLSLCLILLCVLIVIVICGLVRKICHSPRNSTIHHHACFIPVAQKEDEILGDNRYVKLQATTIL</sequence>
<dbReference type="EMBL" id="HBUF01098049">
    <property type="protein sequence ID" value="CAG6637364.1"/>
    <property type="molecule type" value="Transcribed_RNA"/>
</dbReference>
<organism evidence="7">
    <name type="scientific">Cacopsylla melanoneura</name>
    <dbReference type="NCBI Taxonomy" id="428564"/>
    <lineage>
        <taxon>Eukaryota</taxon>
        <taxon>Metazoa</taxon>
        <taxon>Ecdysozoa</taxon>
        <taxon>Arthropoda</taxon>
        <taxon>Hexapoda</taxon>
        <taxon>Insecta</taxon>
        <taxon>Pterygota</taxon>
        <taxon>Neoptera</taxon>
        <taxon>Paraneoptera</taxon>
        <taxon>Hemiptera</taxon>
        <taxon>Sternorrhyncha</taxon>
        <taxon>Psylloidea</taxon>
        <taxon>Psyllidae</taxon>
        <taxon>Psyllinae</taxon>
        <taxon>Cacopsylla</taxon>
    </lineage>
</organism>
<evidence type="ECO:0000259" key="6">
    <source>
        <dbReference type="SMART" id="SM00082"/>
    </source>
</evidence>
<dbReference type="EMBL" id="HBUF01098045">
    <property type="protein sequence ID" value="CAG6637360.1"/>
    <property type="molecule type" value="Transcribed_RNA"/>
</dbReference>
<feature type="signal peptide" evidence="5">
    <location>
        <begin position="1"/>
        <end position="20"/>
    </location>
</feature>
<keyword evidence="2 5" id="KW-0732">Signal</keyword>
<evidence type="ECO:0000256" key="3">
    <source>
        <dbReference type="ARBA" id="ARBA00022737"/>
    </source>
</evidence>
<dbReference type="InterPro" id="IPR000483">
    <property type="entry name" value="Cys-rich_flank_reg_C"/>
</dbReference>
<feature type="domain" description="LRRCT" evidence="6">
    <location>
        <begin position="365"/>
        <end position="418"/>
    </location>
</feature>
<protein>
    <submittedName>
        <fullName evidence="7">Protein slit</fullName>
    </submittedName>
</protein>
<dbReference type="PROSITE" id="PS51450">
    <property type="entry name" value="LRR"/>
    <property type="match status" value="2"/>
</dbReference>
<dbReference type="EMBL" id="HBUF01098046">
    <property type="protein sequence ID" value="CAG6637361.1"/>
    <property type="molecule type" value="Transcribed_RNA"/>
</dbReference>
<dbReference type="InterPro" id="IPR003591">
    <property type="entry name" value="Leu-rich_rpt_typical-subtyp"/>
</dbReference>
<dbReference type="InterPro" id="IPR001611">
    <property type="entry name" value="Leu-rich_rpt"/>
</dbReference>
<accession>A0A8D8QS91</accession>
<dbReference type="SMART" id="SM00369">
    <property type="entry name" value="LRR_TYP"/>
    <property type="match status" value="8"/>
</dbReference>
<name>A0A8D8QS91_9HEMI</name>
<evidence type="ECO:0000256" key="1">
    <source>
        <dbReference type="ARBA" id="ARBA00022614"/>
    </source>
</evidence>
<evidence type="ECO:0000256" key="5">
    <source>
        <dbReference type="SAM" id="SignalP"/>
    </source>
</evidence>
<dbReference type="GO" id="GO:0071944">
    <property type="term" value="C:cell periphery"/>
    <property type="evidence" value="ECO:0007669"/>
    <property type="project" value="UniProtKB-ARBA"/>
</dbReference>